<dbReference type="EMBL" id="BAAAQY010000012">
    <property type="protein sequence ID" value="GAA2246956.1"/>
    <property type="molecule type" value="Genomic_DNA"/>
</dbReference>
<evidence type="ECO:0000256" key="2">
    <source>
        <dbReference type="ARBA" id="ARBA00022448"/>
    </source>
</evidence>
<feature type="transmembrane region" description="Helical" evidence="7">
    <location>
        <begin position="343"/>
        <end position="366"/>
    </location>
</feature>
<reference evidence="9 10" key="1">
    <citation type="journal article" date="2019" name="Int. J. Syst. Evol. Microbiol.">
        <title>The Global Catalogue of Microorganisms (GCM) 10K type strain sequencing project: providing services to taxonomists for standard genome sequencing and annotation.</title>
        <authorList>
            <consortium name="The Broad Institute Genomics Platform"/>
            <consortium name="The Broad Institute Genome Sequencing Center for Infectious Disease"/>
            <person name="Wu L."/>
            <person name="Ma J."/>
        </authorList>
    </citation>
    <scope>NUCLEOTIDE SEQUENCE [LARGE SCALE GENOMIC DNA]</scope>
    <source>
        <strain evidence="9 10">JCM 16117</strain>
    </source>
</reference>
<keyword evidence="5 7" id="KW-1133">Transmembrane helix</keyword>
<feature type="transmembrane region" description="Helical" evidence="7">
    <location>
        <begin position="101"/>
        <end position="122"/>
    </location>
</feature>
<evidence type="ECO:0000259" key="8">
    <source>
        <dbReference type="PROSITE" id="PS50850"/>
    </source>
</evidence>
<gene>
    <name evidence="9" type="ORF">GCM10009851_35520</name>
</gene>
<dbReference type="RefSeq" id="WP_259480879.1">
    <property type="nucleotide sequence ID" value="NZ_BAAAQY010000012.1"/>
</dbReference>
<feature type="transmembrane region" description="Helical" evidence="7">
    <location>
        <begin position="75"/>
        <end position="95"/>
    </location>
</feature>
<feature type="transmembrane region" description="Helical" evidence="7">
    <location>
        <begin position="12"/>
        <end position="34"/>
    </location>
</feature>
<feature type="transmembrane region" description="Helical" evidence="7">
    <location>
        <begin position="309"/>
        <end position="331"/>
    </location>
</feature>
<dbReference type="InterPro" id="IPR020846">
    <property type="entry name" value="MFS_dom"/>
</dbReference>
<keyword evidence="4 7" id="KW-0812">Transmembrane</keyword>
<feature type="transmembrane region" description="Helical" evidence="7">
    <location>
        <begin position="251"/>
        <end position="273"/>
    </location>
</feature>
<keyword evidence="6 7" id="KW-0472">Membrane</keyword>
<feature type="transmembrane region" description="Helical" evidence="7">
    <location>
        <begin position="285"/>
        <end position="303"/>
    </location>
</feature>
<dbReference type="Pfam" id="PF07690">
    <property type="entry name" value="MFS_1"/>
    <property type="match status" value="1"/>
</dbReference>
<comment type="subcellular location">
    <subcellularLocation>
        <location evidence="1">Cell membrane</location>
        <topology evidence="1">Multi-pass membrane protein</topology>
    </subcellularLocation>
</comment>
<proteinExistence type="predicted"/>
<keyword evidence="10" id="KW-1185">Reference proteome</keyword>
<sequence length="403" mass="41379">MTVRPAGRHWLLVWGTVFVCSWGGNQFSPMLLLYEQREHFSPVFVTSLLGVYVLGLAPALLVAGSLSDRHGRRPVMVVGVVAALLGSGMLALGGLNGAFLVAGRLLSGVTVGVAMAVGTSWVKELSQSPWDQGADRSAGARRAALAFTLGSGLGALIAGLLAQWGPYPEVLPFLIHLAVTAPFLVIVARAPETNLLGGVSGPWWRQLRVPSAGHRRFVRVVAVAAPWIFLSAAVGYGYLPTRLAAATGENGLLFATAATVVALGVSSLVQPLAKRLHSPRSARGLVTAVFVMAAGLALVTGAVAVQSVWLGIVANAVIGAGMGIALVSALLEVQAIATDRDLAGLTGVFYAVAYVGFLAPAGIAALAGAVPVTTILLVVTALAVVAGAVVLASSRRYLQRPPA</sequence>
<evidence type="ECO:0000256" key="3">
    <source>
        <dbReference type="ARBA" id="ARBA00022475"/>
    </source>
</evidence>
<keyword evidence="3" id="KW-1003">Cell membrane</keyword>
<feature type="transmembrane region" description="Helical" evidence="7">
    <location>
        <begin position="372"/>
        <end position="392"/>
    </location>
</feature>
<dbReference type="InterPro" id="IPR050171">
    <property type="entry name" value="MFS_Transporters"/>
</dbReference>
<keyword evidence="2" id="KW-0813">Transport</keyword>
<comment type="caution">
    <text evidence="9">The sequence shown here is derived from an EMBL/GenBank/DDBJ whole genome shotgun (WGS) entry which is preliminary data.</text>
</comment>
<organism evidence="9 10">
    <name type="scientific">Herbiconiux moechotypicola</name>
    <dbReference type="NCBI Taxonomy" id="637393"/>
    <lineage>
        <taxon>Bacteria</taxon>
        <taxon>Bacillati</taxon>
        <taxon>Actinomycetota</taxon>
        <taxon>Actinomycetes</taxon>
        <taxon>Micrococcales</taxon>
        <taxon>Microbacteriaceae</taxon>
        <taxon>Herbiconiux</taxon>
    </lineage>
</organism>
<dbReference type="PANTHER" id="PTHR23517:SF3">
    <property type="entry name" value="INTEGRAL MEMBRANE TRANSPORT PROTEIN"/>
    <property type="match status" value="1"/>
</dbReference>
<dbReference type="SUPFAM" id="SSF103473">
    <property type="entry name" value="MFS general substrate transporter"/>
    <property type="match status" value="1"/>
</dbReference>
<evidence type="ECO:0000256" key="7">
    <source>
        <dbReference type="SAM" id="Phobius"/>
    </source>
</evidence>
<evidence type="ECO:0000256" key="5">
    <source>
        <dbReference type="ARBA" id="ARBA00022989"/>
    </source>
</evidence>
<dbReference type="PROSITE" id="PS50850">
    <property type="entry name" value="MFS"/>
    <property type="match status" value="1"/>
</dbReference>
<evidence type="ECO:0000313" key="10">
    <source>
        <dbReference type="Proteomes" id="UP001500929"/>
    </source>
</evidence>
<feature type="transmembrane region" description="Helical" evidence="7">
    <location>
        <begin position="217"/>
        <end position="239"/>
    </location>
</feature>
<feature type="transmembrane region" description="Helical" evidence="7">
    <location>
        <begin position="143"/>
        <end position="164"/>
    </location>
</feature>
<evidence type="ECO:0000256" key="4">
    <source>
        <dbReference type="ARBA" id="ARBA00022692"/>
    </source>
</evidence>
<dbReference type="PANTHER" id="PTHR23517">
    <property type="entry name" value="RESISTANCE PROTEIN MDTM, PUTATIVE-RELATED-RELATED"/>
    <property type="match status" value="1"/>
</dbReference>
<feature type="transmembrane region" description="Helical" evidence="7">
    <location>
        <begin position="170"/>
        <end position="188"/>
    </location>
</feature>
<evidence type="ECO:0000256" key="6">
    <source>
        <dbReference type="ARBA" id="ARBA00023136"/>
    </source>
</evidence>
<name>A0ABN3E243_9MICO</name>
<protein>
    <submittedName>
        <fullName evidence="9">MFS transporter</fullName>
    </submittedName>
</protein>
<accession>A0ABN3E243</accession>
<dbReference type="Proteomes" id="UP001500929">
    <property type="component" value="Unassembled WGS sequence"/>
</dbReference>
<feature type="domain" description="Major facilitator superfamily (MFS) profile" evidence="8">
    <location>
        <begin position="1"/>
        <end position="403"/>
    </location>
</feature>
<evidence type="ECO:0000256" key="1">
    <source>
        <dbReference type="ARBA" id="ARBA00004651"/>
    </source>
</evidence>
<dbReference type="InterPro" id="IPR036259">
    <property type="entry name" value="MFS_trans_sf"/>
</dbReference>
<dbReference type="Gene3D" id="1.20.1250.20">
    <property type="entry name" value="MFS general substrate transporter like domains"/>
    <property type="match status" value="1"/>
</dbReference>
<evidence type="ECO:0000313" key="9">
    <source>
        <dbReference type="EMBL" id="GAA2246956.1"/>
    </source>
</evidence>
<dbReference type="InterPro" id="IPR011701">
    <property type="entry name" value="MFS"/>
</dbReference>
<feature type="transmembrane region" description="Helical" evidence="7">
    <location>
        <begin position="40"/>
        <end position="63"/>
    </location>
</feature>